<evidence type="ECO:0000313" key="5">
    <source>
        <dbReference type="Proteomes" id="UP000198281"/>
    </source>
</evidence>
<dbReference type="InterPro" id="IPR048254">
    <property type="entry name" value="CDP_ALCOHOL_P_TRANSF_CS"/>
</dbReference>
<sequence>MPDILPTVVLVGENATRIWGMSIDERTRRMADKAKLPFGDALADAPALLVNRSFVFDPPWLKHHAANPGAVLTIGGVPVIGHGRDAAERERIAAAMAGGRPLADTGALDVVAYEDGASIVNAELRKRETPFAMPLTPGTVKAAERASYFGAYKGVTDILTKYLWPEWALVLTRIAARIGMTPNMVTALGAALCVAATFAFWHGHYWLGMAMGLVFMVLDTVDGKLARCTITSSWWGNVFDHGIDLVHPPFWWWAWGVGLAAYGLPLAPGLLWMLLAVIVGVYVLQRVVEGEFIRRFGMHIHVWRKVDSDFRLITARRNPNMVILFVSMLFQRPDLGLIAVAWWTVISFVVHVVQLVQAMLARANGREIRSWLA</sequence>
<feature type="transmembrane region" description="Helical" evidence="3">
    <location>
        <begin position="335"/>
        <end position="356"/>
    </location>
</feature>
<name>A0A239D090_9SPHN</name>
<dbReference type="EMBL" id="FZOS01000003">
    <property type="protein sequence ID" value="SNS25003.1"/>
    <property type="molecule type" value="Genomic_DNA"/>
</dbReference>
<accession>A0A239D090</accession>
<feature type="transmembrane region" description="Helical" evidence="3">
    <location>
        <begin position="185"/>
        <end position="207"/>
    </location>
</feature>
<feature type="transmembrane region" description="Helical" evidence="3">
    <location>
        <begin position="252"/>
        <end position="284"/>
    </location>
</feature>
<comment type="similarity">
    <text evidence="2">Belongs to the CDP-alcohol phosphatidyltransferase class-I family.</text>
</comment>
<reference evidence="5" key="1">
    <citation type="submission" date="2017-06" db="EMBL/GenBank/DDBJ databases">
        <authorList>
            <person name="Varghese N."/>
            <person name="Submissions S."/>
        </authorList>
    </citation>
    <scope>NUCLEOTIDE SEQUENCE [LARGE SCALE GENOMIC DNA]</scope>
    <source>
        <strain evidence="5">LNB2</strain>
    </source>
</reference>
<evidence type="ECO:0000313" key="4">
    <source>
        <dbReference type="EMBL" id="SNS25003.1"/>
    </source>
</evidence>
<organism evidence="4 5">
    <name type="scientific">Edaphosphingomonas laterariae</name>
    <dbReference type="NCBI Taxonomy" id="861865"/>
    <lineage>
        <taxon>Bacteria</taxon>
        <taxon>Pseudomonadati</taxon>
        <taxon>Pseudomonadota</taxon>
        <taxon>Alphaproteobacteria</taxon>
        <taxon>Sphingomonadales</taxon>
        <taxon>Rhizorhabdaceae</taxon>
        <taxon>Edaphosphingomonas</taxon>
    </lineage>
</organism>
<dbReference type="AlphaFoldDB" id="A0A239D090"/>
<keyword evidence="1 2" id="KW-0808">Transferase</keyword>
<dbReference type="PROSITE" id="PS00379">
    <property type="entry name" value="CDP_ALCOHOL_P_TRANSF"/>
    <property type="match status" value="1"/>
</dbReference>
<dbReference type="GO" id="GO:0008654">
    <property type="term" value="P:phospholipid biosynthetic process"/>
    <property type="evidence" value="ECO:0007669"/>
    <property type="project" value="InterPro"/>
</dbReference>
<evidence type="ECO:0000256" key="3">
    <source>
        <dbReference type="SAM" id="Phobius"/>
    </source>
</evidence>
<dbReference type="GO" id="GO:0016780">
    <property type="term" value="F:phosphotransferase activity, for other substituted phosphate groups"/>
    <property type="evidence" value="ECO:0007669"/>
    <property type="project" value="InterPro"/>
</dbReference>
<evidence type="ECO:0000256" key="1">
    <source>
        <dbReference type="ARBA" id="ARBA00022679"/>
    </source>
</evidence>
<dbReference type="GO" id="GO:0016020">
    <property type="term" value="C:membrane"/>
    <property type="evidence" value="ECO:0007669"/>
    <property type="project" value="InterPro"/>
</dbReference>
<dbReference type="Proteomes" id="UP000198281">
    <property type="component" value="Unassembled WGS sequence"/>
</dbReference>
<dbReference type="InterPro" id="IPR000462">
    <property type="entry name" value="CDP-OH_P_trans"/>
</dbReference>
<keyword evidence="5" id="KW-1185">Reference proteome</keyword>
<protein>
    <submittedName>
        <fullName evidence="4">Phosphatidylglycerophosphate synthase</fullName>
    </submittedName>
</protein>
<dbReference type="Pfam" id="PF01066">
    <property type="entry name" value="CDP-OH_P_transf"/>
    <property type="match status" value="1"/>
</dbReference>
<gene>
    <name evidence="4" type="ORF">SAMN06295912_103110</name>
</gene>
<keyword evidence="3" id="KW-0472">Membrane</keyword>
<dbReference type="InterPro" id="IPR043130">
    <property type="entry name" value="CDP-OH_PTrfase_TM_dom"/>
</dbReference>
<evidence type="ECO:0000256" key="2">
    <source>
        <dbReference type="RuleBase" id="RU003750"/>
    </source>
</evidence>
<keyword evidence="3" id="KW-0812">Transmembrane</keyword>
<dbReference type="Gene3D" id="1.20.120.1760">
    <property type="match status" value="1"/>
</dbReference>
<keyword evidence="3" id="KW-1133">Transmembrane helix</keyword>
<proteinExistence type="inferred from homology"/>